<comment type="caution">
    <text evidence="1">The sequence shown here is derived from an EMBL/GenBank/DDBJ whole genome shotgun (WGS) entry which is preliminary data.</text>
</comment>
<proteinExistence type="predicted"/>
<evidence type="ECO:0008006" key="3">
    <source>
        <dbReference type="Google" id="ProtNLM"/>
    </source>
</evidence>
<dbReference type="Proteomes" id="UP001151760">
    <property type="component" value="Unassembled WGS sequence"/>
</dbReference>
<protein>
    <recommendedName>
        <fullName evidence="3">Reverse transcriptase zinc-binding domain-containing protein</fullName>
    </recommendedName>
</protein>
<evidence type="ECO:0000313" key="2">
    <source>
        <dbReference type="Proteomes" id="UP001151760"/>
    </source>
</evidence>
<accession>A0ABQ5DXD3</accession>
<reference evidence="1" key="2">
    <citation type="submission" date="2022-01" db="EMBL/GenBank/DDBJ databases">
        <authorList>
            <person name="Yamashiro T."/>
            <person name="Shiraishi A."/>
            <person name="Satake H."/>
            <person name="Nakayama K."/>
        </authorList>
    </citation>
    <scope>NUCLEOTIDE SEQUENCE</scope>
</reference>
<evidence type="ECO:0000313" key="1">
    <source>
        <dbReference type="EMBL" id="GJT43643.1"/>
    </source>
</evidence>
<name>A0ABQ5DXD3_9ASTR</name>
<sequence length="312" mass="36167">MSKKRLNKVLKLPINPVPVAMKTPSVATYKIIKQGEKGVYQIVREDGTDIVYINFGAMLKSISRDDLTELYRIVMNRYGVDGPEDKLEKGFWKCLRIMVHCLNLESMDVYMLSERKYPLSAEANWLAGWQWPQTWLLKAPDLGLVPVPNLVADRPDIFRWRNRNGVFSDFSVSNAWEAIRPYGIEVWRHVRHLPDMDVVPSTAQDIVSHLLPLSNKRTAKSIIGRLVLAAAAYFVWIERNNRLFKKIKRPPKEIRDLIMGVPSESWSLFSFTKGFPWEGFLRRQSHLDSSPPYTWKVDVAAWKLCKLDWHVS</sequence>
<dbReference type="EMBL" id="BQNB010015747">
    <property type="protein sequence ID" value="GJT43643.1"/>
    <property type="molecule type" value="Genomic_DNA"/>
</dbReference>
<keyword evidence="2" id="KW-1185">Reference proteome</keyword>
<gene>
    <name evidence="1" type="ORF">Tco_0952358</name>
</gene>
<reference evidence="1" key="1">
    <citation type="journal article" date="2022" name="Int. J. Mol. Sci.">
        <title>Draft Genome of Tanacetum Coccineum: Genomic Comparison of Closely Related Tanacetum-Family Plants.</title>
        <authorList>
            <person name="Yamashiro T."/>
            <person name="Shiraishi A."/>
            <person name="Nakayama K."/>
            <person name="Satake H."/>
        </authorList>
    </citation>
    <scope>NUCLEOTIDE SEQUENCE</scope>
</reference>
<organism evidence="1 2">
    <name type="scientific">Tanacetum coccineum</name>
    <dbReference type="NCBI Taxonomy" id="301880"/>
    <lineage>
        <taxon>Eukaryota</taxon>
        <taxon>Viridiplantae</taxon>
        <taxon>Streptophyta</taxon>
        <taxon>Embryophyta</taxon>
        <taxon>Tracheophyta</taxon>
        <taxon>Spermatophyta</taxon>
        <taxon>Magnoliopsida</taxon>
        <taxon>eudicotyledons</taxon>
        <taxon>Gunneridae</taxon>
        <taxon>Pentapetalae</taxon>
        <taxon>asterids</taxon>
        <taxon>campanulids</taxon>
        <taxon>Asterales</taxon>
        <taxon>Asteraceae</taxon>
        <taxon>Asteroideae</taxon>
        <taxon>Anthemideae</taxon>
        <taxon>Anthemidinae</taxon>
        <taxon>Tanacetum</taxon>
    </lineage>
</organism>